<gene>
    <name evidence="2" type="ORF">QYM36_002551</name>
</gene>
<keyword evidence="3" id="KW-1185">Reference proteome</keyword>
<name>A0AA88I563_ARTSF</name>
<dbReference type="EMBL" id="JAVRJZ010000005">
    <property type="protein sequence ID" value="KAK2722030.1"/>
    <property type="molecule type" value="Genomic_DNA"/>
</dbReference>
<sequence>MCHATIAFNFVVEWIMKRALYSARGTKVSPDIFIRNLDYVDDISIMVNKMDDAQAVLYNVVGSAKLDLPKVKTKEAFMVIRSQPTHTSSKSLSGPSSEPEVHKALTVFLHDSKPYDISSVTELQDVLNSGQKILKTEVTILPRFSATDQSDYKNDGPISNTKTQIRNPGSAQELDNSVASCSERKQTGSATLSDLQANRLALNPLDELYGRLIRGVQDLLMEDKIAEDLIIVAKYSTDARAIIQNL</sequence>
<dbReference type="Proteomes" id="UP001187531">
    <property type="component" value="Unassembled WGS sequence"/>
</dbReference>
<comment type="caution">
    <text evidence="2">The sequence shown here is derived from an EMBL/GenBank/DDBJ whole genome shotgun (WGS) entry which is preliminary data.</text>
</comment>
<organism evidence="2 3">
    <name type="scientific">Artemia franciscana</name>
    <name type="common">Brine shrimp</name>
    <name type="synonym">Artemia sanfranciscana</name>
    <dbReference type="NCBI Taxonomy" id="6661"/>
    <lineage>
        <taxon>Eukaryota</taxon>
        <taxon>Metazoa</taxon>
        <taxon>Ecdysozoa</taxon>
        <taxon>Arthropoda</taxon>
        <taxon>Crustacea</taxon>
        <taxon>Branchiopoda</taxon>
        <taxon>Anostraca</taxon>
        <taxon>Artemiidae</taxon>
        <taxon>Artemia</taxon>
    </lineage>
</organism>
<evidence type="ECO:0000313" key="2">
    <source>
        <dbReference type="EMBL" id="KAK2722030.1"/>
    </source>
</evidence>
<evidence type="ECO:0000256" key="1">
    <source>
        <dbReference type="SAM" id="MobiDB-lite"/>
    </source>
</evidence>
<accession>A0AA88I563</accession>
<dbReference type="AlphaFoldDB" id="A0AA88I563"/>
<feature type="region of interest" description="Disordered" evidence="1">
    <location>
        <begin position="149"/>
        <end position="172"/>
    </location>
</feature>
<protein>
    <recommendedName>
        <fullName evidence="4">Reverse transcriptase domain-containing protein</fullName>
    </recommendedName>
</protein>
<evidence type="ECO:0008006" key="4">
    <source>
        <dbReference type="Google" id="ProtNLM"/>
    </source>
</evidence>
<feature type="compositionally biased region" description="Polar residues" evidence="1">
    <location>
        <begin position="157"/>
        <end position="172"/>
    </location>
</feature>
<evidence type="ECO:0000313" key="3">
    <source>
        <dbReference type="Proteomes" id="UP001187531"/>
    </source>
</evidence>
<reference evidence="2" key="1">
    <citation type="submission" date="2023-07" db="EMBL/GenBank/DDBJ databases">
        <title>Chromosome-level genome assembly of Artemia franciscana.</title>
        <authorList>
            <person name="Jo E."/>
        </authorList>
    </citation>
    <scope>NUCLEOTIDE SEQUENCE</scope>
    <source>
        <tissue evidence="2">Whole body</tissue>
    </source>
</reference>
<proteinExistence type="predicted"/>